<proteinExistence type="predicted"/>
<organism evidence="2">
    <name type="scientific">Chaetomium thermophilum (strain DSM 1495 / CBS 144.50 / IMI 039719)</name>
    <name type="common">Thermochaetoides thermophila</name>
    <dbReference type="NCBI Taxonomy" id="759272"/>
    <lineage>
        <taxon>Eukaryota</taxon>
        <taxon>Fungi</taxon>
        <taxon>Dikarya</taxon>
        <taxon>Ascomycota</taxon>
        <taxon>Pezizomycotina</taxon>
        <taxon>Sordariomycetes</taxon>
        <taxon>Sordariomycetidae</taxon>
        <taxon>Sordariales</taxon>
        <taxon>Chaetomiaceae</taxon>
        <taxon>Thermochaetoides</taxon>
    </lineage>
</organism>
<sequence length="107" mass="12579">MEISGFDPQMFKYSQNYWGNLDRLPFFQKFDINICDFSTLKLESQVCCNPRKRRREEQGDNNAEVTNIARMPPVTSELGVLDRDHMSFLATHWLTLPDPWSASLQHR</sequence>
<reference evidence="1 2" key="1">
    <citation type="journal article" date="2011" name="Cell">
        <title>Insight into structure and assembly of the nuclear pore complex by utilizing the genome of a eukaryotic thermophile.</title>
        <authorList>
            <person name="Amlacher S."/>
            <person name="Sarges P."/>
            <person name="Flemming D."/>
            <person name="van Noort V."/>
            <person name="Kunze R."/>
            <person name="Devos D.P."/>
            <person name="Arumugam M."/>
            <person name="Bork P."/>
            <person name="Hurt E."/>
        </authorList>
    </citation>
    <scope>NUCLEOTIDE SEQUENCE [LARGE SCALE GENOMIC DNA]</scope>
    <source>
        <strain evidence="2">DSM 1495 / CBS 144.50 / IMI 039719</strain>
    </source>
</reference>
<evidence type="ECO:0000313" key="1">
    <source>
        <dbReference type="EMBL" id="EGS21944.1"/>
    </source>
</evidence>
<dbReference type="RefSeq" id="XP_006694240.1">
    <property type="nucleotide sequence ID" value="XM_006694177.1"/>
</dbReference>
<dbReference type="Proteomes" id="UP000008066">
    <property type="component" value="Unassembled WGS sequence"/>
</dbReference>
<accession>G0S8B0</accession>
<dbReference type="AlphaFoldDB" id="G0S8B0"/>
<dbReference type="EMBL" id="GL988041">
    <property type="protein sequence ID" value="EGS21944.1"/>
    <property type="molecule type" value="Genomic_DNA"/>
</dbReference>
<keyword evidence="2" id="KW-1185">Reference proteome</keyword>
<dbReference type="HOGENOM" id="CLU_2209738_0_0_1"/>
<name>G0S8B0_CHATD</name>
<dbReference type="KEGG" id="cthr:CTHT_0038200"/>
<protein>
    <submittedName>
        <fullName evidence="1">Uncharacterized protein</fullName>
    </submittedName>
</protein>
<gene>
    <name evidence="1" type="ORF">CTHT_0038200</name>
</gene>
<dbReference type="GeneID" id="18257858"/>
<evidence type="ECO:0000313" key="2">
    <source>
        <dbReference type="Proteomes" id="UP000008066"/>
    </source>
</evidence>